<protein>
    <recommendedName>
        <fullName evidence="3 8">U3 small nucleolar RNA-associated protein 10</fullName>
    </recommendedName>
</protein>
<gene>
    <name evidence="10" type="ORF">DFH94DRAFT_705542</name>
</gene>
<evidence type="ECO:0000256" key="5">
    <source>
        <dbReference type="ARBA" id="ARBA00022552"/>
    </source>
</evidence>
<keyword evidence="11" id="KW-1185">Reference proteome</keyword>
<dbReference type="Pfam" id="PF08146">
    <property type="entry name" value="BP28CT"/>
    <property type="match status" value="1"/>
</dbReference>
<name>A0A9P5TES8_9AGAM</name>
<keyword evidence="4 8" id="KW-0690">Ribosome biogenesis</keyword>
<evidence type="ECO:0000256" key="1">
    <source>
        <dbReference type="ARBA" id="ARBA00004604"/>
    </source>
</evidence>
<dbReference type="SUPFAM" id="SSF48371">
    <property type="entry name" value="ARM repeat"/>
    <property type="match status" value="1"/>
</dbReference>
<dbReference type="GO" id="GO:0000462">
    <property type="term" value="P:maturation of SSU-rRNA from tricistronic rRNA transcript (SSU-rRNA, 5.8S rRNA, LSU-rRNA)"/>
    <property type="evidence" value="ECO:0007669"/>
    <property type="project" value="TreeGrafter"/>
</dbReference>
<dbReference type="GO" id="GO:0034455">
    <property type="term" value="C:t-UTP complex"/>
    <property type="evidence" value="ECO:0007669"/>
    <property type="project" value="TreeGrafter"/>
</dbReference>
<proteinExistence type="inferred from homology"/>
<dbReference type="PANTHER" id="PTHR13457">
    <property type="entry name" value="BAP28"/>
    <property type="match status" value="1"/>
</dbReference>
<dbReference type="InterPro" id="IPR056473">
    <property type="entry name" value="HEAT_Utp10/HEAT1"/>
</dbReference>
<evidence type="ECO:0000313" key="11">
    <source>
        <dbReference type="Proteomes" id="UP000759537"/>
    </source>
</evidence>
<dbReference type="Pfam" id="PF12397">
    <property type="entry name" value="U3snoRNP10"/>
    <property type="match status" value="1"/>
</dbReference>
<dbReference type="InterPro" id="IPR012954">
    <property type="entry name" value="BP28_C_dom"/>
</dbReference>
<dbReference type="GO" id="GO:0032040">
    <property type="term" value="C:small-subunit processome"/>
    <property type="evidence" value="ECO:0007669"/>
    <property type="project" value="TreeGrafter"/>
</dbReference>
<sequence length="2079" mass="227397">MPSSLATQLAQTASLNSALLVDRARRKPTQSYLFTGRDADKHDLESIHAFALNAFIQLRQWNPAIQKYESALFSDAAKGLDRTLLPADEAKDLDADISAFLPLLGKDLMELPTGRLLEWLVRRFRINEFNVEDVLSLFLPYYDTPHFAKMVTILHIRPDGPWGFLNAYKSAAQNVPRTALVTEMLRNVVVARFVASALPKAIKEKTAHHALIAFHTSALFEYISRAKALDDAALVVLLPAMLEPLQESAIRADALTKDVTLSSYVLLSALSQKCVLQNTAVKVILDAMASCSSRVAPQQFVNAALSVLSPQDQIDDLPGLFIQTVLGLPDVDDIILRTTLWSGFEKLINPMIPSLIDRIEQSTAFSILESLVSSSNLPNDVLKSVTTYSIGAALKSNSPPTTNLHRFLASLKQRHPNIVEGVSRLSMDENEGQEETIEHLLLSLSVKAAHPGETPELDMVVAAMDVNGVTRAAAVQSMLRTLRESPELDSETLESLRSAFVARVHDPSIAVLNALYSEPSVLLPVLLSDAAAFIQAVSEAVTIKPSPASRAILRAHISFLALHFLPAVSQDVVEDAFSRVIFPFLLFSKPTFRTAQAVWEIVDAAQKSAPESGLARCESLEGCVEIVRDEERRFQNAKARKDKSVLSAFGNADVMRRINLAVASRMAEIILVSNRHTKLLEYLLLRLSGPDPHARNLAYLVTRALLGILSGENQIDAAQRVLDAMAITTFEDMDGFVKGADALHEFLNDTNLGNNVVLKPQSRNTLHWLQTSLLCMIPTIPRPSGDALNFTDSLRQGNAATGNAKFVRLMRSFYKLTSSSSSLSVIPASLLRAQFIHLADDALTFLVGVWLSEEDAGVRRIALSHAFAFIAAHEATETIIDFQTVLPALLVAFGDPDRGVRHQAAECVQLITRLSKAKQASGVYAFDAIYEKSNSRLKYLNWDDYQKYTEAIVTYREHCVHDPKYIRVVHHQYLARDPSDKKKQILHKRRMAEFLLSHVVSCGLPKVKLFLVALLEPVSDQAKAEALLPTIQALTDKERASDLEKMFGPQFEEFATVTVSALDLSVSGRLNDTSGTLWPVFLDTISFYFQPGSFTLPREALSKNLQSGLFSRLSLDRQTEMCKSIITIGAGSADAKPYCVSLLAKLLSEPQLLIQLVTELQPTPKGTPSRATKRAKVAEEDVSDAESYESLAFLTEVFSGIPLPGDKDLISCLLETLSNVSHSEGRPTAGVAYIEQLLMSCIQNASAAAQAAGETSFTGIRMDILVDIIRASESPQTFHQALLLIASLARVAPKSVLHNIMPVFTFMGSNIFHRDDNYSFRVVQKTIDSIIPLMVSSLKEKHDSRESLLLASKDFLRVFTDATNHVPRHRRTQFFIHLVDVLGPEEFLSVICMLIVAKADKRLVRLQGRDLLAALALPLSLLQHYPPNIQLPVLIEILNEAQRLIIGIISPDFLNAGSILLGDYDDEQASQLLPHVKRRAHALVIFTAAAFEGSLSSSDTDIEGLNKLVSALLEISSSQNIPGVAGEHDNLVEIAQAARVALSECTKSMHATHFVASIASILKDGNPDERVSRGVMTETLDVFVDKLPSVSKSIREEASSNVATIVTEIKRLLPLGDESLVGAALRALKAVGSSIVPGEEGSLVDCLPLVLTALRNDRLTAAGVAALPPLCTGLGPRIIPFSRDIIQLGVHVLRDSLVKQGETPSLIEDALAVLRAVFNSIPTFWGTTELASVFQLYYDTLALGSDSEIGSFARRVASKAPTAVLFSTYFETWPSISCAQAGEHMVGYFELLRRSLRAAARPPVLEHIRPASKAFLEGLDLRNKRRDIDILEVESAVVAAFVELVAKLNDTAFRPLFRKLFDWAFTVPESSAERKIAFCNAYIGLLDYFKSLMTPYLSFLLSPFVEELRSSDDREEGSFGPTELCVVQTLTKSMNVDEGAFWRDDRLQQVVPVLVALIAPAGASAGQDAPPSSSGSGREAVSAGLVALGEAAMDDALLKRLNLDVLMHTRADDALVRIFALQCARALWTAHGSKLVGFVSETATFIAECAEDEHDGVVSETHALKAAVEGVTGEKIGGL</sequence>
<evidence type="ECO:0000256" key="7">
    <source>
        <dbReference type="ARBA" id="ARBA00023274"/>
    </source>
</evidence>
<accession>A0A9P5TES8</accession>
<dbReference type="PANTHER" id="PTHR13457:SF1">
    <property type="entry name" value="HEAT REPEAT-CONTAINING PROTEIN 1"/>
    <property type="match status" value="1"/>
</dbReference>
<comment type="subunit">
    <text evidence="8">Component of the ribosomal small subunit (SSU) processome.</text>
</comment>
<evidence type="ECO:0000256" key="2">
    <source>
        <dbReference type="ARBA" id="ARBA00010559"/>
    </source>
</evidence>
<comment type="subcellular location">
    <subcellularLocation>
        <location evidence="1 8">Nucleus</location>
        <location evidence="1 8">Nucleolus</location>
    </subcellularLocation>
</comment>
<evidence type="ECO:0000256" key="6">
    <source>
        <dbReference type="ARBA" id="ARBA00023242"/>
    </source>
</evidence>
<reference evidence="10" key="1">
    <citation type="submission" date="2019-10" db="EMBL/GenBank/DDBJ databases">
        <authorList>
            <consortium name="DOE Joint Genome Institute"/>
            <person name="Kuo A."/>
            <person name="Miyauchi S."/>
            <person name="Kiss E."/>
            <person name="Drula E."/>
            <person name="Kohler A."/>
            <person name="Sanchez-Garcia M."/>
            <person name="Andreopoulos B."/>
            <person name="Barry K.W."/>
            <person name="Bonito G."/>
            <person name="Buee M."/>
            <person name="Carver A."/>
            <person name="Chen C."/>
            <person name="Cichocki N."/>
            <person name="Clum A."/>
            <person name="Culley D."/>
            <person name="Crous P.W."/>
            <person name="Fauchery L."/>
            <person name="Girlanda M."/>
            <person name="Hayes R."/>
            <person name="Keri Z."/>
            <person name="LaButti K."/>
            <person name="Lipzen A."/>
            <person name="Lombard V."/>
            <person name="Magnuson J."/>
            <person name="Maillard F."/>
            <person name="Morin E."/>
            <person name="Murat C."/>
            <person name="Nolan M."/>
            <person name="Ohm R."/>
            <person name="Pangilinan J."/>
            <person name="Pereira M."/>
            <person name="Perotto S."/>
            <person name="Peter M."/>
            <person name="Riley R."/>
            <person name="Sitrit Y."/>
            <person name="Stielow B."/>
            <person name="Szollosi G."/>
            <person name="Zifcakova L."/>
            <person name="Stursova M."/>
            <person name="Spatafora J.W."/>
            <person name="Tedersoo L."/>
            <person name="Vaario L.-M."/>
            <person name="Yamada A."/>
            <person name="Yan M."/>
            <person name="Wang P."/>
            <person name="Xu J."/>
            <person name="Bruns T."/>
            <person name="Baldrian P."/>
            <person name="Vilgalys R."/>
            <person name="Henrissat B."/>
            <person name="Grigoriev I.V."/>
            <person name="Hibbett D."/>
            <person name="Nagy L.G."/>
            <person name="Martin F.M."/>
        </authorList>
    </citation>
    <scope>NUCLEOTIDE SEQUENCE</scope>
    <source>
        <strain evidence="10">Prilba</strain>
    </source>
</reference>
<keyword evidence="5 8" id="KW-0698">rRNA processing</keyword>
<dbReference type="GO" id="GO:0045943">
    <property type="term" value="P:positive regulation of transcription by RNA polymerase I"/>
    <property type="evidence" value="ECO:0007669"/>
    <property type="project" value="TreeGrafter"/>
</dbReference>
<feature type="domain" description="BP28 C-terminal" evidence="9">
    <location>
        <begin position="1801"/>
        <end position="1941"/>
    </location>
</feature>
<evidence type="ECO:0000256" key="8">
    <source>
        <dbReference type="RuleBase" id="RU367065"/>
    </source>
</evidence>
<dbReference type="SMART" id="SM01036">
    <property type="entry name" value="BP28CT"/>
    <property type="match status" value="1"/>
</dbReference>
<dbReference type="EMBL" id="WHVB01000001">
    <property type="protein sequence ID" value="KAF8487358.1"/>
    <property type="molecule type" value="Genomic_DNA"/>
</dbReference>
<dbReference type="InterPro" id="IPR016024">
    <property type="entry name" value="ARM-type_fold"/>
</dbReference>
<comment type="function">
    <text evidence="8">Involved in nucleolar processing of pre-18S ribosomal RNA.</text>
</comment>
<dbReference type="GO" id="GO:0030686">
    <property type="term" value="C:90S preribosome"/>
    <property type="evidence" value="ECO:0007669"/>
    <property type="project" value="TreeGrafter"/>
</dbReference>
<evidence type="ECO:0000256" key="4">
    <source>
        <dbReference type="ARBA" id="ARBA00022517"/>
    </source>
</evidence>
<dbReference type="InterPro" id="IPR022125">
    <property type="entry name" value="U3snoRNP10_N"/>
</dbReference>
<keyword evidence="7 8" id="KW-0687">Ribonucleoprotein</keyword>
<evidence type="ECO:0000259" key="9">
    <source>
        <dbReference type="SMART" id="SM01036"/>
    </source>
</evidence>
<comment type="caution">
    <text evidence="10">The sequence shown here is derived from an EMBL/GenBank/DDBJ whole genome shotgun (WGS) entry which is preliminary data.</text>
</comment>
<dbReference type="Pfam" id="PF23243">
    <property type="entry name" value="HEAT_HEATR1"/>
    <property type="match status" value="1"/>
</dbReference>
<evidence type="ECO:0000313" key="10">
    <source>
        <dbReference type="EMBL" id="KAF8487358.1"/>
    </source>
</evidence>
<dbReference type="GO" id="GO:0030515">
    <property type="term" value="F:snoRNA binding"/>
    <property type="evidence" value="ECO:0007669"/>
    <property type="project" value="TreeGrafter"/>
</dbReference>
<dbReference type="OrthoDB" id="31183at2759"/>
<evidence type="ECO:0000256" key="3">
    <source>
        <dbReference type="ARBA" id="ARBA00015399"/>
    </source>
</evidence>
<organism evidence="10 11">
    <name type="scientific">Russula ochroleuca</name>
    <dbReference type="NCBI Taxonomy" id="152965"/>
    <lineage>
        <taxon>Eukaryota</taxon>
        <taxon>Fungi</taxon>
        <taxon>Dikarya</taxon>
        <taxon>Basidiomycota</taxon>
        <taxon>Agaricomycotina</taxon>
        <taxon>Agaricomycetes</taxon>
        <taxon>Russulales</taxon>
        <taxon>Russulaceae</taxon>
        <taxon>Russula</taxon>
    </lineage>
</organism>
<comment type="similarity">
    <text evidence="2 8">Belongs to the HEATR1/UTP10 family.</text>
</comment>
<reference evidence="10" key="2">
    <citation type="journal article" date="2020" name="Nat. Commun.">
        <title>Large-scale genome sequencing of mycorrhizal fungi provides insights into the early evolution of symbiotic traits.</title>
        <authorList>
            <person name="Miyauchi S."/>
            <person name="Kiss E."/>
            <person name="Kuo A."/>
            <person name="Drula E."/>
            <person name="Kohler A."/>
            <person name="Sanchez-Garcia M."/>
            <person name="Morin E."/>
            <person name="Andreopoulos B."/>
            <person name="Barry K.W."/>
            <person name="Bonito G."/>
            <person name="Buee M."/>
            <person name="Carver A."/>
            <person name="Chen C."/>
            <person name="Cichocki N."/>
            <person name="Clum A."/>
            <person name="Culley D."/>
            <person name="Crous P.W."/>
            <person name="Fauchery L."/>
            <person name="Girlanda M."/>
            <person name="Hayes R.D."/>
            <person name="Keri Z."/>
            <person name="LaButti K."/>
            <person name="Lipzen A."/>
            <person name="Lombard V."/>
            <person name="Magnuson J."/>
            <person name="Maillard F."/>
            <person name="Murat C."/>
            <person name="Nolan M."/>
            <person name="Ohm R.A."/>
            <person name="Pangilinan J."/>
            <person name="Pereira M.F."/>
            <person name="Perotto S."/>
            <person name="Peter M."/>
            <person name="Pfister S."/>
            <person name="Riley R."/>
            <person name="Sitrit Y."/>
            <person name="Stielow J.B."/>
            <person name="Szollosi G."/>
            <person name="Zifcakova L."/>
            <person name="Stursova M."/>
            <person name="Spatafora J.W."/>
            <person name="Tedersoo L."/>
            <person name="Vaario L.M."/>
            <person name="Yamada A."/>
            <person name="Yan M."/>
            <person name="Wang P."/>
            <person name="Xu J."/>
            <person name="Bruns T."/>
            <person name="Baldrian P."/>
            <person name="Vilgalys R."/>
            <person name="Dunand C."/>
            <person name="Henrissat B."/>
            <person name="Grigoriev I.V."/>
            <person name="Hibbett D."/>
            <person name="Nagy L.G."/>
            <person name="Martin F.M."/>
        </authorList>
    </citation>
    <scope>NUCLEOTIDE SEQUENCE</scope>
    <source>
        <strain evidence="10">Prilba</strain>
    </source>
</reference>
<keyword evidence="6 8" id="KW-0539">Nucleus</keyword>
<dbReference type="InterPro" id="IPR040191">
    <property type="entry name" value="UTP10"/>
</dbReference>
<dbReference type="Proteomes" id="UP000759537">
    <property type="component" value="Unassembled WGS sequence"/>
</dbReference>